<evidence type="ECO:0000256" key="1">
    <source>
        <dbReference type="SAM" id="MobiDB-lite"/>
    </source>
</evidence>
<feature type="compositionally biased region" description="Low complexity" evidence="1">
    <location>
        <begin position="42"/>
        <end position="58"/>
    </location>
</feature>
<dbReference type="KEGG" id="kne:92182091"/>
<keyword evidence="2" id="KW-0812">Transmembrane</keyword>
<evidence type="ECO:0008006" key="5">
    <source>
        <dbReference type="Google" id="ProtNLM"/>
    </source>
</evidence>
<dbReference type="AlphaFoldDB" id="A0AAW0YN11"/>
<gene>
    <name evidence="3" type="ORF">IAR55_004833</name>
</gene>
<dbReference type="GeneID" id="92182091"/>
<feature type="transmembrane region" description="Helical" evidence="2">
    <location>
        <begin position="81"/>
        <end position="97"/>
    </location>
</feature>
<protein>
    <recommendedName>
        <fullName evidence="5">Cytochrome c oxidase assembly factor 3</fullName>
    </recommendedName>
</protein>
<name>A0AAW0YN11_9TREE</name>
<feature type="region of interest" description="Disordered" evidence="1">
    <location>
        <begin position="1"/>
        <end position="63"/>
    </location>
</feature>
<comment type="caution">
    <text evidence="3">The sequence shown here is derived from an EMBL/GenBank/DDBJ whole genome shotgun (WGS) entry which is preliminary data.</text>
</comment>
<evidence type="ECO:0000256" key="2">
    <source>
        <dbReference type="SAM" id="Phobius"/>
    </source>
</evidence>
<dbReference type="Proteomes" id="UP001388673">
    <property type="component" value="Unassembled WGS sequence"/>
</dbReference>
<keyword evidence="4" id="KW-1185">Reference proteome</keyword>
<evidence type="ECO:0000313" key="3">
    <source>
        <dbReference type="EMBL" id="KAK8849499.1"/>
    </source>
</evidence>
<organism evidence="3 4">
    <name type="scientific">Kwoniella newhampshirensis</name>
    <dbReference type="NCBI Taxonomy" id="1651941"/>
    <lineage>
        <taxon>Eukaryota</taxon>
        <taxon>Fungi</taxon>
        <taxon>Dikarya</taxon>
        <taxon>Basidiomycota</taxon>
        <taxon>Agaricomycotina</taxon>
        <taxon>Tremellomycetes</taxon>
        <taxon>Tremellales</taxon>
        <taxon>Cryptococcaceae</taxon>
        <taxon>Kwoniella</taxon>
    </lineage>
</organism>
<evidence type="ECO:0000313" key="4">
    <source>
        <dbReference type="Proteomes" id="UP001388673"/>
    </source>
</evidence>
<dbReference type="EMBL" id="JBCAWK010000009">
    <property type="protein sequence ID" value="KAK8849499.1"/>
    <property type="molecule type" value="Genomic_DNA"/>
</dbReference>
<sequence length="130" mass="13842">MSDRLPPSSSASASPSPSSSSSSALSPRSSSSRPDRRPLFPPTGTTTPRRVVRPRSTPIPDNVRSRSLFQSYLSLSGNTRIAFGLVLGVVGLAGLMLDRKVLQDNVKEGDQKSLIGVTMVDRPTPPTPIK</sequence>
<keyword evidence="2" id="KW-1133">Transmembrane helix</keyword>
<dbReference type="RefSeq" id="XP_066801387.1">
    <property type="nucleotide sequence ID" value="XM_066947928.1"/>
</dbReference>
<feature type="compositionally biased region" description="Low complexity" evidence="1">
    <location>
        <begin position="1"/>
        <end position="32"/>
    </location>
</feature>
<accession>A0AAW0YN11</accession>
<reference evidence="3 4" key="1">
    <citation type="journal article" date="2024" name="bioRxiv">
        <title>Comparative genomics of Cryptococcus and Kwoniella reveals pathogenesis evolution and contrasting karyotype dynamics via intercentromeric recombination or chromosome fusion.</title>
        <authorList>
            <person name="Coelho M.A."/>
            <person name="David-Palma M."/>
            <person name="Shea T."/>
            <person name="Bowers K."/>
            <person name="McGinley-Smith S."/>
            <person name="Mohammad A.W."/>
            <person name="Gnirke A."/>
            <person name="Yurkov A.M."/>
            <person name="Nowrousian M."/>
            <person name="Sun S."/>
            <person name="Cuomo C.A."/>
            <person name="Heitman J."/>
        </authorList>
    </citation>
    <scope>NUCLEOTIDE SEQUENCE [LARGE SCALE GENOMIC DNA]</scope>
    <source>
        <strain evidence="3 4">CBS 13917</strain>
    </source>
</reference>
<keyword evidence="2" id="KW-0472">Membrane</keyword>
<proteinExistence type="predicted"/>